<dbReference type="InterPro" id="IPR017871">
    <property type="entry name" value="ABC_transporter-like_CS"/>
</dbReference>
<keyword evidence="3 5" id="KW-0067">ATP-binding</keyword>
<comment type="caution">
    <text evidence="5">The sequence shown here is derived from an EMBL/GenBank/DDBJ whole genome shotgun (WGS) entry which is preliminary data.</text>
</comment>
<dbReference type="PANTHER" id="PTHR43023:SF3">
    <property type="entry name" value="PROTEIN TRIGALACTOSYLDIACYLGLYCEROL 3, CHLOROPLASTIC"/>
    <property type="match status" value="1"/>
</dbReference>
<evidence type="ECO:0000256" key="3">
    <source>
        <dbReference type="ARBA" id="ARBA00022840"/>
    </source>
</evidence>
<sequence length="248" mass="27402">MIQVRNLVFQYNTTTVLDDLSFSLNKDETTVVIGRSGVGKSTLLRCIVGLVRPTSGSILVEGADITAISEEELNLIRRNFGVLFQGAALFNSMTVSENVAFPLRQHRNYDKQKIREIVREKLSLVDLEGCEDMMPSELSGGMKKRAGLARALALDPKCIFFDEPLAGLDPIIAGDIDELILKLKKVAGMTMMIVTHELLHGFRVADKIIMLHEGKIIATGKPAEIVESDDEYVQQFLRGLPDIRSISG</sequence>
<proteinExistence type="predicted"/>
<dbReference type="AlphaFoldDB" id="A0A419ERW4"/>
<dbReference type="Gene3D" id="3.40.50.300">
    <property type="entry name" value="P-loop containing nucleotide triphosphate hydrolases"/>
    <property type="match status" value="1"/>
</dbReference>
<organism evidence="5 6">
    <name type="scientific">Candidatus Abyssobacteria bacterium SURF_17</name>
    <dbReference type="NCBI Taxonomy" id="2093361"/>
    <lineage>
        <taxon>Bacteria</taxon>
        <taxon>Pseudomonadati</taxon>
        <taxon>Candidatus Hydrogenedentota</taxon>
        <taxon>Candidatus Abyssobacteria</taxon>
    </lineage>
</organism>
<dbReference type="SUPFAM" id="SSF52540">
    <property type="entry name" value="P-loop containing nucleoside triphosphate hydrolases"/>
    <property type="match status" value="1"/>
</dbReference>
<dbReference type="Pfam" id="PF00005">
    <property type="entry name" value="ABC_tran"/>
    <property type="match status" value="1"/>
</dbReference>
<evidence type="ECO:0000313" key="6">
    <source>
        <dbReference type="Proteomes" id="UP000285961"/>
    </source>
</evidence>
<dbReference type="InterPro" id="IPR027417">
    <property type="entry name" value="P-loop_NTPase"/>
</dbReference>
<keyword evidence="1" id="KW-0813">Transport</keyword>
<dbReference type="PANTHER" id="PTHR43023">
    <property type="entry name" value="PROTEIN TRIGALACTOSYLDIACYLGLYCEROL 3, CHLOROPLASTIC"/>
    <property type="match status" value="1"/>
</dbReference>
<dbReference type="EMBL" id="QZKI01000118">
    <property type="protein sequence ID" value="RJP66260.1"/>
    <property type="molecule type" value="Genomic_DNA"/>
</dbReference>
<dbReference type="InterPro" id="IPR003439">
    <property type="entry name" value="ABC_transporter-like_ATP-bd"/>
</dbReference>
<evidence type="ECO:0000259" key="4">
    <source>
        <dbReference type="PROSITE" id="PS50893"/>
    </source>
</evidence>
<evidence type="ECO:0000256" key="1">
    <source>
        <dbReference type="ARBA" id="ARBA00022448"/>
    </source>
</evidence>
<gene>
    <name evidence="5" type="ORF">C4532_16375</name>
</gene>
<dbReference type="PROSITE" id="PS00211">
    <property type="entry name" value="ABC_TRANSPORTER_1"/>
    <property type="match status" value="1"/>
</dbReference>
<reference evidence="5 6" key="1">
    <citation type="journal article" date="2017" name="ISME J.">
        <title>Energy and carbon metabolisms in a deep terrestrial subsurface fluid microbial community.</title>
        <authorList>
            <person name="Momper L."/>
            <person name="Jungbluth S.P."/>
            <person name="Lee M.D."/>
            <person name="Amend J.P."/>
        </authorList>
    </citation>
    <scope>NUCLEOTIDE SEQUENCE [LARGE SCALE GENOMIC DNA]</scope>
    <source>
        <strain evidence="5">SURF_17</strain>
    </source>
</reference>
<name>A0A419ERW4_9BACT</name>
<dbReference type="CDD" id="cd03261">
    <property type="entry name" value="ABC_Org_Solvent_Resistant"/>
    <property type="match status" value="1"/>
</dbReference>
<evidence type="ECO:0000313" key="5">
    <source>
        <dbReference type="EMBL" id="RJP66260.1"/>
    </source>
</evidence>
<dbReference type="InterPro" id="IPR003593">
    <property type="entry name" value="AAA+_ATPase"/>
</dbReference>
<keyword evidence="2" id="KW-0547">Nucleotide-binding</keyword>
<dbReference type="Proteomes" id="UP000285961">
    <property type="component" value="Unassembled WGS sequence"/>
</dbReference>
<accession>A0A419ERW4</accession>
<dbReference type="GO" id="GO:0005524">
    <property type="term" value="F:ATP binding"/>
    <property type="evidence" value="ECO:0007669"/>
    <property type="project" value="UniProtKB-KW"/>
</dbReference>
<protein>
    <submittedName>
        <fullName evidence="5">ABC transporter ATP-binding protein</fullName>
    </submittedName>
</protein>
<dbReference type="GO" id="GO:0016887">
    <property type="term" value="F:ATP hydrolysis activity"/>
    <property type="evidence" value="ECO:0007669"/>
    <property type="project" value="InterPro"/>
</dbReference>
<evidence type="ECO:0000256" key="2">
    <source>
        <dbReference type="ARBA" id="ARBA00022741"/>
    </source>
</evidence>
<feature type="domain" description="ABC transporter" evidence="4">
    <location>
        <begin position="2"/>
        <end position="238"/>
    </location>
</feature>
<dbReference type="PROSITE" id="PS50893">
    <property type="entry name" value="ABC_TRANSPORTER_2"/>
    <property type="match status" value="1"/>
</dbReference>
<dbReference type="SMART" id="SM00382">
    <property type="entry name" value="AAA"/>
    <property type="match status" value="1"/>
</dbReference>